<reference evidence="1 2" key="1">
    <citation type="submission" date="2019-08" db="EMBL/GenBank/DDBJ databases">
        <title>Genome of Aequorivita antarctica SW49 (type strain).</title>
        <authorList>
            <person name="Bowman J.P."/>
        </authorList>
    </citation>
    <scope>NUCLEOTIDE SEQUENCE [LARGE SCALE GENOMIC DNA]</scope>
    <source>
        <strain evidence="1 2">SW49</strain>
    </source>
</reference>
<organism evidence="1 2">
    <name type="scientific">Aequorivita antarctica</name>
    <dbReference type="NCBI Taxonomy" id="153266"/>
    <lineage>
        <taxon>Bacteria</taxon>
        <taxon>Pseudomonadati</taxon>
        <taxon>Bacteroidota</taxon>
        <taxon>Flavobacteriia</taxon>
        <taxon>Flavobacteriales</taxon>
        <taxon>Flavobacteriaceae</taxon>
        <taxon>Aequorivita</taxon>
    </lineage>
</organism>
<sequence length="315" mass="35678">MTANSKNSIMISAIRITIVFLLFCDFSFAQDTLNTITKPLHLEELTGFTQTFYYSQGQEERANSIAVFMDNAGTYFQKEIGFTPKTTLYILAPQDWKDFAAKPLQEVYGFPHNVDSGHLVIAAEDNDFWRSFLPPIEQLPSPIATEVIKAYGKPDGSFSMMPFFDLLALHEMGHSYTAQAGLKMHNYLMGELFVNIMLHAYIAEKQPELLSALEAFPNMVVGAGTAAYKYTSLKDFEELYPTLGMGPKNYGWYQSKLHSAAKDIYNSAGKEVLQKLWRALENHQEEMNVEAFISMLNKEVHPSVANVYLEWNKAE</sequence>
<evidence type="ECO:0000313" key="2">
    <source>
        <dbReference type="Proteomes" id="UP000321497"/>
    </source>
</evidence>
<proteinExistence type="predicted"/>
<dbReference type="OrthoDB" id="834090at2"/>
<dbReference type="RefSeq" id="WP_111843822.1">
    <property type="nucleotide sequence ID" value="NZ_UEGI01000003.1"/>
</dbReference>
<dbReference type="Proteomes" id="UP000321497">
    <property type="component" value="Unassembled WGS sequence"/>
</dbReference>
<protein>
    <submittedName>
        <fullName evidence="1">Uncharacterized protein</fullName>
    </submittedName>
</protein>
<dbReference type="AlphaFoldDB" id="A0A5C6Z2W8"/>
<name>A0A5C6Z2W8_9FLAO</name>
<gene>
    <name evidence="1" type="ORF">ESU54_03845</name>
</gene>
<dbReference type="EMBL" id="VORT01000002">
    <property type="protein sequence ID" value="TXD74389.1"/>
    <property type="molecule type" value="Genomic_DNA"/>
</dbReference>
<comment type="caution">
    <text evidence="1">The sequence shown here is derived from an EMBL/GenBank/DDBJ whole genome shotgun (WGS) entry which is preliminary data.</text>
</comment>
<evidence type="ECO:0000313" key="1">
    <source>
        <dbReference type="EMBL" id="TXD74389.1"/>
    </source>
</evidence>
<accession>A0A5C6Z2W8</accession>
<keyword evidence="2" id="KW-1185">Reference proteome</keyword>